<dbReference type="InterPro" id="IPR047692">
    <property type="entry name" value="T4P_ComGB"/>
</dbReference>
<feature type="domain" description="Type II secretion system protein GspF" evidence="8">
    <location>
        <begin position="14"/>
        <end position="133"/>
    </location>
</feature>
<keyword evidence="6 7" id="KW-0472">Membrane</keyword>
<reference evidence="9 10" key="1">
    <citation type="submission" date="2020-02" db="EMBL/GenBank/DDBJ databases">
        <title>Characterization of vanA genotype vancomycin-resistant Enterococcus saigonensis VE80.</title>
        <authorList>
            <person name="Harada T."/>
            <person name="Motooka D."/>
            <person name="Nakamura S."/>
            <person name="Yamamoto Y."/>
            <person name="Kawahara R."/>
            <person name="Kawatsu K."/>
        </authorList>
    </citation>
    <scope>NUCLEOTIDE SEQUENCE [LARGE SCALE GENOMIC DNA]</scope>
    <source>
        <strain evidence="9 10">VE80</strain>
    </source>
</reference>
<dbReference type="PANTHER" id="PTHR30012">
    <property type="entry name" value="GENERAL SECRETION PATHWAY PROTEIN"/>
    <property type="match status" value="1"/>
</dbReference>
<evidence type="ECO:0000256" key="2">
    <source>
        <dbReference type="ARBA" id="ARBA00005745"/>
    </source>
</evidence>
<gene>
    <name evidence="9" type="primary">comG2</name>
    <name evidence="9" type="ORF">EsVE80_03090</name>
</gene>
<keyword evidence="3" id="KW-1003">Cell membrane</keyword>
<comment type="similarity">
    <text evidence="2">Belongs to the GSP F family.</text>
</comment>
<proteinExistence type="inferred from homology"/>
<evidence type="ECO:0000313" key="10">
    <source>
        <dbReference type="Proteomes" id="UP000502998"/>
    </source>
</evidence>
<dbReference type="AlphaFoldDB" id="A0A679II73"/>
<dbReference type="RefSeq" id="WP_173102167.1">
    <property type="nucleotide sequence ID" value="NZ_AP022822.1"/>
</dbReference>
<dbReference type="Pfam" id="PF00482">
    <property type="entry name" value="T2SSF"/>
    <property type="match status" value="2"/>
</dbReference>
<evidence type="ECO:0000256" key="5">
    <source>
        <dbReference type="ARBA" id="ARBA00022989"/>
    </source>
</evidence>
<dbReference type="InterPro" id="IPR003004">
    <property type="entry name" value="GspF/PilC"/>
</dbReference>
<evidence type="ECO:0000256" key="4">
    <source>
        <dbReference type="ARBA" id="ARBA00022692"/>
    </source>
</evidence>
<dbReference type="Gene3D" id="1.20.81.30">
    <property type="entry name" value="Type II secretion system (T2SS), domain F"/>
    <property type="match status" value="2"/>
</dbReference>
<keyword evidence="4 7" id="KW-0812">Transmembrane</keyword>
<comment type="subcellular location">
    <subcellularLocation>
        <location evidence="1">Cell membrane</location>
        <topology evidence="1">Multi-pass membrane protein</topology>
    </subcellularLocation>
</comment>
<feature type="transmembrane region" description="Helical" evidence="7">
    <location>
        <begin position="150"/>
        <end position="172"/>
    </location>
</feature>
<protein>
    <submittedName>
        <fullName evidence="9">Secretion system protein F</fullName>
    </submittedName>
</protein>
<sequence>MKKFTNKKAEKQRFVKTLADLLLSGFTLLQAIAVIQRSHGFDEMKVVKFRDNLAAGISLSEVFESIDFNASEIAQVQLAAEQGLLAETLRQIAEQLQLAAKQKQALRQVLSYPLLLLIFVGGVMISLHQFLLPQLLASGMVQKNHWAILFLHYSPYVLCAFIFLVFITSLLIKQYLKKISAIHQANIYSKIPIFNQIYRLFMGSYFALEWGKLFQQGLEINQIIQVMQKTTPNSLLSQLASELDKALQKGEPLSKKLQDYGFLPQEFSLIVFQGQATGKLGIELVLYSQLCSQTLNSKIERGIRLIQPLVFVVIAILIISVYGALFLPLYGNLKLYN</sequence>
<dbReference type="GO" id="GO:0005886">
    <property type="term" value="C:plasma membrane"/>
    <property type="evidence" value="ECO:0007669"/>
    <property type="project" value="UniProtKB-SubCell"/>
</dbReference>
<dbReference type="KEGG" id="esg:EsVE80_03090"/>
<accession>A0A679II73</accession>
<name>A0A679II73_9ENTE</name>
<dbReference type="PANTHER" id="PTHR30012:SF0">
    <property type="entry name" value="TYPE II SECRETION SYSTEM PROTEIN F-RELATED"/>
    <property type="match status" value="1"/>
</dbReference>
<organism evidence="9 10">
    <name type="scientific">Enterococcus saigonensis</name>
    <dbReference type="NCBI Taxonomy" id="1805431"/>
    <lineage>
        <taxon>Bacteria</taxon>
        <taxon>Bacillati</taxon>
        <taxon>Bacillota</taxon>
        <taxon>Bacilli</taxon>
        <taxon>Lactobacillales</taxon>
        <taxon>Enterococcaceae</taxon>
        <taxon>Enterococcus</taxon>
    </lineage>
</organism>
<evidence type="ECO:0000256" key="7">
    <source>
        <dbReference type="SAM" id="Phobius"/>
    </source>
</evidence>
<dbReference type="InterPro" id="IPR018076">
    <property type="entry name" value="T2SS_GspF_dom"/>
</dbReference>
<dbReference type="NCBIfam" id="NF041012">
    <property type="entry name" value="T4P_ComGB"/>
    <property type="match status" value="1"/>
</dbReference>
<evidence type="ECO:0000313" key="9">
    <source>
        <dbReference type="EMBL" id="BCA84786.1"/>
    </source>
</evidence>
<dbReference type="EMBL" id="AP022822">
    <property type="protein sequence ID" value="BCA84786.1"/>
    <property type="molecule type" value="Genomic_DNA"/>
</dbReference>
<evidence type="ECO:0000256" key="3">
    <source>
        <dbReference type="ARBA" id="ARBA00022475"/>
    </source>
</evidence>
<feature type="domain" description="Type II secretion system protein GspF" evidence="8">
    <location>
        <begin position="206"/>
        <end position="328"/>
    </location>
</feature>
<evidence type="ECO:0000256" key="1">
    <source>
        <dbReference type="ARBA" id="ARBA00004651"/>
    </source>
</evidence>
<keyword evidence="10" id="KW-1185">Reference proteome</keyword>
<dbReference type="Proteomes" id="UP000502998">
    <property type="component" value="Chromosome"/>
</dbReference>
<evidence type="ECO:0000256" key="6">
    <source>
        <dbReference type="ARBA" id="ARBA00023136"/>
    </source>
</evidence>
<keyword evidence="5 7" id="KW-1133">Transmembrane helix</keyword>
<feature type="transmembrane region" description="Helical" evidence="7">
    <location>
        <begin position="309"/>
        <end position="330"/>
    </location>
</feature>
<dbReference type="InterPro" id="IPR042094">
    <property type="entry name" value="T2SS_GspF_sf"/>
</dbReference>
<feature type="transmembrane region" description="Helical" evidence="7">
    <location>
        <begin position="109"/>
        <end position="130"/>
    </location>
</feature>
<evidence type="ECO:0000259" key="8">
    <source>
        <dbReference type="Pfam" id="PF00482"/>
    </source>
</evidence>